<keyword evidence="2" id="KW-0238">DNA-binding</keyword>
<keyword evidence="1" id="KW-0805">Transcription regulation</keyword>
<dbReference type="Gene3D" id="1.10.10.10">
    <property type="entry name" value="Winged helix-like DNA-binding domain superfamily/Winged helix DNA-binding domain"/>
    <property type="match status" value="1"/>
</dbReference>
<dbReference type="SUPFAM" id="SSF46785">
    <property type="entry name" value="Winged helix' DNA-binding domain"/>
    <property type="match status" value="1"/>
</dbReference>
<keyword evidence="6" id="KW-1185">Reference proteome</keyword>
<comment type="caution">
    <text evidence="5">The sequence shown here is derived from an EMBL/GenBank/DDBJ whole genome shotgun (WGS) entry which is preliminary data.</text>
</comment>
<evidence type="ECO:0000256" key="2">
    <source>
        <dbReference type="ARBA" id="ARBA00023125"/>
    </source>
</evidence>
<gene>
    <name evidence="5" type="ORF">ACFQ3W_17110</name>
</gene>
<proteinExistence type="predicted"/>
<dbReference type="InterPro" id="IPR039422">
    <property type="entry name" value="MarR/SlyA-like"/>
</dbReference>
<evidence type="ECO:0000256" key="1">
    <source>
        <dbReference type="ARBA" id="ARBA00023015"/>
    </source>
</evidence>
<dbReference type="InterPro" id="IPR023187">
    <property type="entry name" value="Tscrpt_reg_MarR-type_CS"/>
</dbReference>
<keyword evidence="3" id="KW-0804">Transcription</keyword>
<dbReference type="SMART" id="SM00347">
    <property type="entry name" value="HTH_MARR"/>
    <property type="match status" value="1"/>
</dbReference>
<dbReference type="EMBL" id="JBHTLM010000013">
    <property type="protein sequence ID" value="MFD1178011.1"/>
    <property type="molecule type" value="Genomic_DNA"/>
</dbReference>
<dbReference type="PANTHER" id="PTHR33164">
    <property type="entry name" value="TRANSCRIPTIONAL REGULATOR, MARR FAMILY"/>
    <property type="match status" value="1"/>
</dbReference>
<feature type="domain" description="HTH marR-type" evidence="4">
    <location>
        <begin position="13"/>
        <end position="146"/>
    </location>
</feature>
<organism evidence="5 6">
    <name type="scientific">Paenibacillus puldeungensis</name>
    <dbReference type="NCBI Taxonomy" id="696536"/>
    <lineage>
        <taxon>Bacteria</taxon>
        <taxon>Bacillati</taxon>
        <taxon>Bacillota</taxon>
        <taxon>Bacilli</taxon>
        <taxon>Bacillales</taxon>
        <taxon>Paenibacillaceae</taxon>
        <taxon>Paenibacillus</taxon>
    </lineage>
</organism>
<evidence type="ECO:0000256" key="3">
    <source>
        <dbReference type="ARBA" id="ARBA00023163"/>
    </source>
</evidence>
<evidence type="ECO:0000313" key="6">
    <source>
        <dbReference type="Proteomes" id="UP001597262"/>
    </source>
</evidence>
<dbReference type="InterPro" id="IPR036388">
    <property type="entry name" value="WH-like_DNA-bd_sf"/>
</dbReference>
<dbReference type="PROSITE" id="PS50995">
    <property type="entry name" value="HTH_MARR_2"/>
    <property type="match status" value="1"/>
</dbReference>
<dbReference type="Proteomes" id="UP001597262">
    <property type="component" value="Unassembled WGS sequence"/>
</dbReference>
<accession>A0ABW3RZR9</accession>
<dbReference type="InterPro" id="IPR036390">
    <property type="entry name" value="WH_DNA-bd_sf"/>
</dbReference>
<evidence type="ECO:0000313" key="5">
    <source>
        <dbReference type="EMBL" id="MFD1178011.1"/>
    </source>
</evidence>
<sequence length="206" mass="22628">MIFDPQHRKNVRSARISMALFRLSQAIKKVTQEESDVIGLSPVQVQALLFCQYTRSDVATVGNFASTIGTTHVTAVKIVNGLVSKGLISKVQKSDDRRVTLLQLTSAGIEIIPKLENWGHVLEEALHPISDIMLANLELGLGSIISSLEDRGHLTVAEPCLGCIHFHPNVGETAQPHYCDLIHKYLTHQASLQQCPEHTPLSKPKA</sequence>
<dbReference type="InterPro" id="IPR000835">
    <property type="entry name" value="HTH_MarR-typ"/>
</dbReference>
<evidence type="ECO:0000259" key="4">
    <source>
        <dbReference type="PROSITE" id="PS50995"/>
    </source>
</evidence>
<dbReference type="RefSeq" id="WP_379320457.1">
    <property type="nucleotide sequence ID" value="NZ_JBHTLM010000013.1"/>
</dbReference>
<name>A0ABW3RZR9_9BACL</name>
<dbReference type="PANTHER" id="PTHR33164:SF43">
    <property type="entry name" value="HTH-TYPE TRANSCRIPTIONAL REPRESSOR YETL"/>
    <property type="match status" value="1"/>
</dbReference>
<reference evidence="6" key="1">
    <citation type="journal article" date="2019" name="Int. J. Syst. Evol. Microbiol.">
        <title>The Global Catalogue of Microorganisms (GCM) 10K type strain sequencing project: providing services to taxonomists for standard genome sequencing and annotation.</title>
        <authorList>
            <consortium name="The Broad Institute Genomics Platform"/>
            <consortium name="The Broad Institute Genome Sequencing Center for Infectious Disease"/>
            <person name="Wu L."/>
            <person name="Ma J."/>
        </authorList>
    </citation>
    <scope>NUCLEOTIDE SEQUENCE [LARGE SCALE GENOMIC DNA]</scope>
    <source>
        <strain evidence="6">CCUG 59189</strain>
    </source>
</reference>
<protein>
    <submittedName>
        <fullName evidence="5">MarR family winged helix-turn-helix transcriptional regulator</fullName>
    </submittedName>
</protein>
<dbReference type="PROSITE" id="PS01117">
    <property type="entry name" value="HTH_MARR_1"/>
    <property type="match status" value="1"/>
</dbReference>